<gene>
    <name evidence="4" type="ORF">A2714_00230</name>
</gene>
<evidence type="ECO:0000313" key="4">
    <source>
        <dbReference type="EMBL" id="OGM21531.1"/>
    </source>
</evidence>
<dbReference type="InterPro" id="IPR052462">
    <property type="entry name" value="SLIRP/GR-RBP-like"/>
</dbReference>
<accession>A0A1F7Y2L6</accession>
<evidence type="ECO:0000313" key="5">
    <source>
        <dbReference type="Proteomes" id="UP000178419"/>
    </source>
</evidence>
<dbReference type="Gene3D" id="3.30.70.330">
    <property type="match status" value="1"/>
</dbReference>
<dbReference type="SMART" id="SM00360">
    <property type="entry name" value="RRM"/>
    <property type="match status" value="1"/>
</dbReference>
<dbReference type="PROSITE" id="PS50102">
    <property type="entry name" value="RRM"/>
    <property type="match status" value="1"/>
</dbReference>
<dbReference type="InterPro" id="IPR048289">
    <property type="entry name" value="RRM2_NsCP33-like"/>
</dbReference>
<dbReference type="InterPro" id="IPR035979">
    <property type="entry name" value="RBD_domain_sf"/>
</dbReference>
<evidence type="ECO:0000256" key="1">
    <source>
        <dbReference type="ARBA" id="ARBA00022884"/>
    </source>
</evidence>
<dbReference type="GO" id="GO:0003723">
    <property type="term" value="F:RNA binding"/>
    <property type="evidence" value="ECO:0007669"/>
    <property type="project" value="UniProtKB-KW"/>
</dbReference>
<dbReference type="InterPro" id="IPR012677">
    <property type="entry name" value="Nucleotide-bd_a/b_plait_sf"/>
</dbReference>
<feature type="domain" description="RRM" evidence="3">
    <location>
        <begin position="3"/>
        <end position="81"/>
    </location>
</feature>
<dbReference type="AlphaFoldDB" id="A0A1F7Y2L6"/>
<comment type="caution">
    <text evidence="4">The sequence shown here is derived from an EMBL/GenBank/DDBJ whole genome shotgun (WGS) entry which is preliminary data.</text>
</comment>
<dbReference type="Proteomes" id="UP000178419">
    <property type="component" value="Unassembled WGS sequence"/>
</dbReference>
<keyword evidence="1" id="KW-0694">RNA-binding</keyword>
<dbReference type="EMBL" id="MGGE01000014">
    <property type="protein sequence ID" value="OGM21531.1"/>
    <property type="molecule type" value="Genomic_DNA"/>
</dbReference>
<feature type="region of interest" description="Disordered" evidence="2">
    <location>
        <begin position="80"/>
        <end position="113"/>
    </location>
</feature>
<proteinExistence type="predicted"/>
<feature type="compositionally biased region" description="Basic and acidic residues" evidence="2">
    <location>
        <begin position="104"/>
        <end position="113"/>
    </location>
</feature>
<organism evidence="4 5">
    <name type="scientific">Candidatus Woesebacteria bacterium RIFCSPHIGHO2_01_FULL_38_9</name>
    <dbReference type="NCBI Taxonomy" id="1802492"/>
    <lineage>
        <taxon>Bacteria</taxon>
        <taxon>Candidatus Woeseibacteriota</taxon>
    </lineage>
</organism>
<protein>
    <recommendedName>
        <fullName evidence="3">RRM domain-containing protein</fullName>
    </recommendedName>
</protein>
<dbReference type="PANTHER" id="PTHR48027">
    <property type="entry name" value="HETEROGENEOUS NUCLEAR RIBONUCLEOPROTEIN 87F-RELATED"/>
    <property type="match status" value="1"/>
</dbReference>
<reference evidence="4 5" key="1">
    <citation type="journal article" date="2016" name="Nat. Commun.">
        <title>Thousands of microbial genomes shed light on interconnected biogeochemical processes in an aquifer system.</title>
        <authorList>
            <person name="Anantharaman K."/>
            <person name="Brown C.T."/>
            <person name="Hug L.A."/>
            <person name="Sharon I."/>
            <person name="Castelle C.J."/>
            <person name="Probst A.J."/>
            <person name="Thomas B.C."/>
            <person name="Singh A."/>
            <person name="Wilkins M.J."/>
            <person name="Karaoz U."/>
            <person name="Brodie E.L."/>
            <person name="Williams K.H."/>
            <person name="Hubbard S.S."/>
            <person name="Banfield J.F."/>
        </authorList>
    </citation>
    <scope>NUCLEOTIDE SEQUENCE [LARGE SCALE GENOMIC DNA]</scope>
</reference>
<dbReference type="InterPro" id="IPR000504">
    <property type="entry name" value="RRM_dom"/>
</dbReference>
<dbReference type="SUPFAM" id="SSF54928">
    <property type="entry name" value="RNA-binding domain, RBD"/>
    <property type="match status" value="1"/>
</dbReference>
<name>A0A1F7Y2L6_9BACT</name>
<evidence type="ECO:0000256" key="2">
    <source>
        <dbReference type="SAM" id="MobiDB-lite"/>
    </source>
</evidence>
<sequence>MAKRLFVGGLPYNVTSAQLEELFAKVGTVTSSTVITDKFTGRSKGFGFVDMDKDEEADKAIETLNNTEMEGRKIVVNVARPLEDRGPRDFGGGGGDRGGRSFNRRPDNRRRSY</sequence>
<dbReference type="Pfam" id="PF00076">
    <property type="entry name" value="RRM_1"/>
    <property type="match status" value="1"/>
</dbReference>
<evidence type="ECO:0000259" key="3">
    <source>
        <dbReference type="PROSITE" id="PS50102"/>
    </source>
</evidence>
<dbReference type="CDD" id="cd21608">
    <property type="entry name" value="RRM2_NsCP33_like"/>
    <property type="match status" value="1"/>
</dbReference>